<reference evidence="8 9" key="1">
    <citation type="submission" date="2019-06" db="EMBL/GenBank/DDBJ databases">
        <title>Whole genome shotgun sequence of Streptomyces cacaoi subsp. cacaoi NBRC 12748.</title>
        <authorList>
            <person name="Hosoyama A."/>
            <person name="Uohara A."/>
            <person name="Ohji S."/>
            <person name="Ichikawa N."/>
        </authorList>
    </citation>
    <scope>NUCLEOTIDE SEQUENCE [LARGE SCALE GENOMIC DNA]</scope>
    <source>
        <strain evidence="8 9">NBRC 12748</strain>
    </source>
</reference>
<evidence type="ECO:0000256" key="2">
    <source>
        <dbReference type="ARBA" id="ARBA00022475"/>
    </source>
</evidence>
<dbReference type="CDD" id="cd16914">
    <property type="entry name" value="EcfT"/>
    <property type="match status" value="1"/>
</dbReference>
<comment type="subcellular location">
    <subcellularLocation>
        <location evidence="1">Membrane</location>
        <topology evidence="1">Multi-pass membrane protein</topology>
    </subcellularLocation>
</comment>
<dbReference type="AlphaFoldDB" id="A0A4Y3QS34"/>
<keyword evidence="3 7" id="KW-0812">Transmembrane</keyword>
<feature type="transmembrane region" description="Helical" evidence="7">
    <location>
        <begin position="261"/>
        <end position="281"/>
    </location>
</feature>
<protein>
    <recommendedName>
        <fullName evidence="10">Energy-coupling factor transporter transmembrane protein EcfT</fullName>
    </recommendedName>
</protein>
<evidence type="ECO:0000256" key="3">
    <source>
        <dbReference type="ARBA" id="ARBA00022692"/>
    </source>
</evidence>
<evidence type="ECO:0000256" key="7">
    <source>
        <dbReference type="SAM" id="Phobius"/>
    </source>
</evidence>
<keyword evidence="5 7" id="KW-0472">Membrane</keyword>
<evidence type="ECO:0000256" key="1">
    <source>
        <dbReference type="ARBA" id="ARBA00004141"/>
    </source>
</evidence>
<evidence type="ECO:0008006" key="10">
    <source>
        <dbReference type="Google" id="ProtNLM"/>
    </source>
</evidence>
<feature type="region of interest" description="Disordered" evidence="6">
    <location>
        <begin position="1"/>
        <end position="27"/>
    </location>
</feature>
<dbReference type="Pfam" id="PF02361">
    <property type="entry name" value="CbiQ"/>
    <property type="match status" value="1"/>
</dbReference>
<dbReference type="OrthoDB" id="92887at2"/>
<keyword evidence="9" id="KW-1185">Reference proteome</keyword>
<feature type="transmembrane region" description="Helical" evidence="7">
    <location>
        <begin position="126"/>
        <end position="148"/>
    </location>
</feature>
<feature type="compositionally biased region" description="Low complexity" evidence="6">
    <location>
        <begin position="1"/>
        <end position="11"/>
    </location>
</feature>
<dbReference type="PANTHER" id="PTHR34857">
    <property type="entry name" value="SLL0384 PROTEIN"/>
    <property type="match status" value="1"/>
</dbReference>
<evidence type="ECO:0000313" key="8">
    <source>
        <dbReference type="EMBL" id="GEB48002.1"/>
    </source>
</evidence>
<dbReference type="EMBL" id="BJMM01000002">
    <property type="protein sequence ID" value="GEB48002.1"/>
    <property type="molecule type" value="Genomic_DNA"/>
</dbReference>
<feature type="transmembrane region" description="Helical" evidence="7">
    <location>
        <begin position="85"/>
        <end position="106"/>
    </location>
</feature>
<dbReference type="RefSeq" id="WP_051855521.1">
    <property type="nucleotide sequence ID" value="NZ_BJMM01000002.1"/>
</dbReference>
<dbReference type="InterPro" id="IPR051611">
    <property type="entry name" value="ECF_transporter_component"/>
</dbReference>
<keyword evidence="4 7" id="KW-1133">Transmembrane helix</keyword>
<dbReference type="InterPro" id="IPR003339">
    <property type="entry name" value="ABC/ECF_trnsptr_transmembrane"/>
</dbReference>
<sequence>MTTDRPGSAPHGPAPGPHSPAGDPPQAGRGFLRRVDPLVKLGVSLVAMAVAYLAGDPAVPAFLLLAAVAVHLAGTLPHPGRALPALAAAGLLLCWFTVLFALLASADVGAGTPIALSWGPLHLHAGALRYGALVAARIGAIAALSLLAGAGTTPEGLRTALVCRARVPYRFAHAALAGLQFVPVFRAEADHIRAAHRMRGADGGRGPLAAARRAARMLVPLLAGGIRHAERVSLAMDARGFGAHPRRTERRLPRRTLADPAYCLGALAVLATATTTGHALLSPVLPGVP</sequence>
<dbReference type="Proteomes" id="UP000319210">
    <property type="component" value="Unassembled WGS sequence"/>
</dbReference>
<name>A0A4Y3QS34_STRCI</name>
<accession>A0A4Y3QS34</accession>
<keyword evidence="2" id="KW-1003">Cell membrane</keyword>
<evidence type="ECO:0000313" key="9">
    <source>
        <dbReference type="Proteomes" id="UP000319210"/>
    </source>
</evidence>
<proteinExistence type="predicted"/>
<organism evidence="8 9">
    <name type="scientific">Streptomyces cacaoi</name>
    <dbReference type="NCBI Taxonomy" id="1898"/>
    <lineage>
        <taxon>Bacteria</taxon>
        <taxon>Bacillati</taxon>
        <taxon>Actinomycetota</taxon>
        <taxon>Actinomycetes</taxon>
        <taxon>Kitasatosporales</taxon>
        <taxon>Streptomycetaceae</taxon>
        <taxon>Streptomyces</taxon>
    </lineage>
</organism>
<evidence type="ECO:0000256" key="4">
    <source>
        <dbReference type="ARBA" id="ARBA00022989"/>
    </source>
</evidence>
<evidence type="ECO:0000256" key="6">
    <source>
        <dbReference type="SAM" id="MobiDB-lite"/>
    </source>
</evidence>
<dbReference type="PANTHER" id="PTHR34857:SF2">
    <property type="entry name" value="SLL0384 PROTEIN"/>
    <property type="match status" value="1"/>
</dbReference>
<gene>
    <name evidence="8" type="ORF">SCA03_05530</name>
</gene>
<evidence type="ECO:0000256" key="5">
    <source>
        <dbReference type="ARBA" id="ARBA00023136"/>
    </source>
</evidence>
<dbReference type="GO" id="GO:0005886">
    <property type="term" value="C:plasma membrane"/>
    <property type="evidence" value="ECO:0007669"/>
    <property type="project" value="UniProtKB-ARBA"/>
</dbReference>
<comment type="caution">
    <text evidence="8">The sequence shown here is derived from an EMBL/GenBank/DDBJ whole genome shotgun (WGS) entry which is preliminary data.</text>
</comment>